<evidence type="ECO:0000313" key="4">
    <source>
        <dbReference type="Proteomes" id="UP000070560"/>
    </source>
</evidence>
<dbReference type="OrthoDB" id="9783412at2"/>
<evidence type="ECO:0000259" key="1">
    <source>
        <dbReference type="Pfam" id="PF13173"/>
    </source>
</evidence>
<dbReference type="PANTHER" id="PTHR43566:SF1">
    <property type="entry name" value="AAA+ ATPASE DOMAIN-CONTAINING PROTEIN"/>
    <property type="match status" value="1"/>
</dbReference>
<dbReference type="Pfam" id="PF13173">
    <property type="entry name" value="AAA_14"/>
    <property type="match status" value="1"/>
</dbReference>
<accession>A0A7U4QKB2</accession>
<reference evidence="3 4" key="1">
    <citation type="submission" date="2015-10" db="EMBL/GenBank/DDBJ databases">
        <title>Candidatus Desulfofervidus auxilii, a hydrogenotrophic sulfate-reducing bacterium involved in the thermophilic anaerobic oxidation of methane.</title>
        <authorList>
            <person name="Krukenberg V."/>
            <person name="Richter M."/>
            <person name="Wegener G."/>
        </authorList>
    </citation>
    <scope>NUCLEOTIDE SEQUENCE [LARGE SCALE GENOMIC DNA]</scope>
    <source>
        <strain evidence="3 4">HS1</strain>
    </source>
</reference>
<dbReference type="SUPFAM" id="SSF52540">
    <property type="entry name" value="P-loop containing nucleoside triphosphate hydrolases"/>
    <property type="match status" value="1"/>
</dbReference>
<dbReference type="PANTHER" id="PTHR43566">
    <property type="entry name" value="CONSERVED PROTEIN"/>
    <property type="match status" value="1"/>
</dbReference>
<dbReference type="EMBL" id="CP013015">
    <property type="protein sequence ID" value="AMM40922.1"/>
    <property type="molecule type" value="Genomic_DNA"/>
</dbReference>
<keyword evidence="4" id="KW-1185">Reference proteome</keyword>
<evidence type="ECO:0000259" key="2">
    <source>
        <dbReference type="Pfam" id="PF13635"/>
    </source>
</evidence>
<evidence type="ECO:0000313" key="3">
    <source>
        <dbReference type="EMBL" id="AMM40922.1"/>
    </source>
</evidence>
<sequence>MNLYQIIGKWAFSASFLGKRMCFLTGPRQIGKTTLSLLHLKSLRQEKNYYNWDILGVKKLYAENPLFFLENLPEIPPPPAPNLMPKYWIVFDEFHKHPNWKNLLKGYYDEFGHFLRFVVCGSARLDLFRLTGESLLGRYFLFKMFPLGPRDITEGGNFSLKHCWYPENTLNITLPSSDFKEAVETLFRLSGFPEPFLMGRAEFYNRWKEEHISLLTTEEIRDLSKISDLVRLQTLVFLLPERVGAPVSLNKLAHILECAYNTVKTWIEALEKVYLFFRISPFMGKISRSLKKEKKLYFWDWGILSEGGKRFENFIAVQLIRTLSAWNEWGWGRFELYYVRTKEGKEVDFLVVKNGKPFMLIETKLSEVNLDPSLLYFKKRLNAPYAFQVIYHPDFLKQVTPGIFVIDASRFLYLLA</sequence>
<gene>
    <name evidence="3" type="ORF">HS1_001118</name>
</gene>
<dbReference type="Pfam" id="PF13635">
    <property type="entry name" value="DUF4143"/>
    <property type="match status" value="1"/>
</dbReference>
<dbReference type="InterPro" id="IPR041682">
    <property type="entry name" value="AAA_14"/>
</dbReference>
<dbReference type="InterPro" id="IPR027417">
    <property type="entry name" value="P-loop_NTPase"/>
</dbReference>
<name>A0A7U4QKB2_DESA2</name>
<feature type="domain" description="AAA" evidence="1">
    <location>
        <begin position="19"/>
        <end position="148"/>
    </location>
</feature>
<dbReference type="AlphaFoldDB" id="A0A7U4QKB2"/>
<dbReference type="KEGG" id="daw:HS1_001118"/>
<feature type="domain" description="DUF4143" evidence="2">
    <location>
        <begin position="218"/>
        <end position="366"/>
    </location>
</feature>
<dbReference type="RefSeq" id="WP_066062134.1">
    <property type="nucleotide sequence ID" value="NZ_CP013015.1"/>
</dbReference>
<dbReference type="InterPro" id="IPR025420">
    <property type="entry name" value="DUF4143"/>
</dbReference>
<protein>
    <submittedName>
        <fullName evidence="3">ATPase</fullName>
    </submittedName>
</protein>
<proteinExistence type="predicted"/>
<dbReference type="Proteomes" id="UP000070560">
    <property type="component" value="Chromosome"/>
</dbReference>
<organism evidence="3 4">
    <name type="scientific">Desulfofervidus auxilii</name>
    <dbReference type="NCBI Taxonomy" id="1621989"/>
    <lineage>
        <taxon>Bacteria</taxon>
        <taxon>Pseudomonadati</taxon>
        <taxon>Thermodesulfobacteriota</taxon>
        <taxon>Candidatus Desulfofervidia</taxon>
        <taxon>Candidatus Desulfofervidales</taxon>
        <taxon>Candidatus Desulfofervidaceae</taxon>
        <taxon>Candidatus Desulfofervidus</taxon>
    </lineage>
</organism>